<keyword evidence="3" id="KW-1185">Reference proteome</keyword>
<dbReference type="KEGG" id="aaf:AURANDRAFT_65612"/>
<evidence type="ECO:0000313" key="3">
    <source>
        <dbReference type="Proteomes" id="UP000002729"/>
    </source>
</evidence>
<reference evidence="2 3" key="1">
    <citation type="journal article" date="2011" name="Proc. Natl. Acad. Sci. U.S.A.">
        <title>Niche of harmful alga Aureococcus anophagefferens revealed through ecogenomics.</title>
        <authorList>
            <person name="Gobler C.J."/>
            <person name="Berry D.L."/>
            <person name="Dyhrman S.T."/>
            <person name="Wilhelm S.W."/>
            <person name="Salamov A."/>
            <person name="Lobanov A.V."/>
            <person name="Zhang Y."/>
            <person name="Collier J.L."/>
            <person name="Wurch L.L."/>
            <person name="Kustka A.B."/>
            <person name="Dill B.D."/>
            <person name="Shah M."/>
            <person name="VerBerkmoes N.C."/>
            <person name="Kuo A."/>
            <person name="Terry A."/>
            <person name="Pangilinan J."/>
            <person name="Lindquist E.A."/>
            <person name="Lucas S."/>
            <person name="Paulsen I.T."/>
            <person name="Hattenrath-Lehmann T.K."/>
            <person name="Talmage S.C."/>
            <person name="Walker E.A."/>
            <person name="Koch F."/>
            <person name="Burson A.M."/>
            <person name="Marcoval M.A."/>
            <person name="Tang Y.Z."/>
            <person name="Lecleir G.R."/>
            <person name="Coyne K.J."/>
            <person name="Berg G.M."/>
            <person name="Bertrand E.M."/>
            <person name="Saito M.A."/>
            <person name="Gladyshev V.N."/>
            <person name="Grigoriev I.V."/>
        </authorList>
    </citation>
    <scope>NUCLEOTIDE SEQUENCE [LARGE SCALE GENOMIC DNA]</scope>
    <source>
        <strain evidence="3">CCMP 1984</strain>
    </source>
</reference>
<organism evidence="3">
    <name type="scientific">Aureococcus anophagefferens</name>
    <name type="common">Harmful bloom alga</name>
    <dbReference type="NCBI Taxonomy" id="44056"/>
    <lineage>
        <taxon>Eukaryota</taxon>
        <taxon>Sar</taxon>
        <taxon>Stramenopiles</taxon>
        <taxon>Ochrophyta</taxon>
        <taxon>Pelagophyceae</taxon>
        <taxon>Pelagomonadales</taxon>
        <taxon>Pelagomonadaceae</taxon>
        <taxon>Aureococcus</taxon>
    </lineage>
</organism>
<dbReference type="InParanoid" id="F0YEJ2"/>
<accession>F0YEJ2</accession>
<dbReference type="RefSeq" id="XP_009039036.1">
    <property type="nucleotide sequence ID" value="XM_009040788.1"/>
</dbReference>
<proteinExistence type="predicted"/>
<evidence type="ECO:0000256" key="1">
    <source>
        <dbReference type="SAM" id="MobiDB-lite"/>
    </source>
</evidence>
<name>F0YEJ2_AURAN</name>
<feature type="compositionally biased region" description="Basic residues" evidence="1">
    <location>
        <begin position="400"/>
        <end position="418"/>
    </location>
</feature>
<feature type="region of interest" description="Disordered" evidence="1">
    <location>
        <begin position="366"/>
        <end position="444"/>
    </location>
</feature>
<gene>
    <name evidence="2" type="ORF">AURANDRAFT_65612</name>
</gene>
<sequence length="614" mass="66632">MDQGVLRNQCSNYNYDKVWVGAFVDILKKGLGPQDHRAAVRALNAEHREAHEEVEEERARAREEEREAKAERARAREEAKAEREAEKEAKDRAREEAKAEREAADQAEKDRVAAQVILGAMAVSGRSAASIFGEVDEGFAKLVDICDGILRTPRTLFYIYLTAVAEGEDADVAAFEEAKSAARRSTFLLPGVKFLEGNVRAIKVADVAWIARRLEAMGHGHYAALCRNRILWKRRSCGTVARTGCRYAVCVAWTQRRVGEPRPAGSYSDCLAGIPPLSAAVKRQLEAETIPRLPSVQGPSDITIVLRKTHERGTLCPYSASHYEIKTLGRVVFFIWWYVTRGGDATNHNTQPEAFATGAAARAAARDYAEGKKNQKEDADKNAQYRWKELSPRGGGAKAPARKPKPAPKTRAPKKRRAPQPAPRAAAKKRRWGPDEYPLAGMRRSPKKAAAARDAEYAALWTEAKREGGLTANLAAWFGGEANERRRAAKDAETPADARREALEARKCADKLAALAVEARDADAAIVHKFAAKAGRDADAAEVFAELPPAAAAEAEEAAPAAADPLSRAAQYLETTLQALVEPAPAPTAAATLAAIADASDEPAVVVEEAAGEL</sequence>
<feature type="non-terminal residue" evidence="2">
    <location>
        <position position="614"/>
    </location>
</feature>
<evidence type="ECO:0000313" key="2">
    <source>
        <dbReference type="EMBL" id="EGB06467.1"/>
    </source>
</evidence>
<dbReference type="Proteomes" id="UP000002729">
    <property type="component" value="Unassembled WGS sequence"/>
</dbReference>
<feature type="compositionally biased region" description="Basic and acidic residues" evidence="1">
    <location>
        <begin position="366"/>
        <end position="391"/>
    </location>
</feature>
<protein>
    <submittedName>
        <fullName evidence="2">Uncharacterized protein</fullName>
    </submittedName>
</protein>
<dbReference type="GeneID" id="20225421"/>
<dbReference type="EMBL" id="GL833135">
    <property type="protein sequence ID" value="EGB06467.1"/>
    <property type="molecule type" value="Genomic_DNA"/>
</dbReference>
<feature type="region of interest" description="Disordered" evidence="1">
    <location>
        <begin position="48"/>
        <end position="106"/>
    </location>
</feature>
<dbReference type="AlphaFoldDB" id="F0YEJ2"/>